<dbReference type="PROSITE" id="PS00297">
    <property type="entry name" value="HSP70_1"/>
    <property type="match status" value="1"/>
</dbReference>
<proteinExistence type="predicted"/>
<dbReference type="OrthoDB" id="546249at2759"/>
<evidence type="ECO:0000256" key="1">
    <source>
        <dbReference type="ARBA" id="ARBA00022741"/>
    </source>
</evidence>
<dbReference type="Gene3D" id="3.30.420.40">
    <property type="match status" value="2"/>
</dbReference>
<evidence type="ECO:0000256" key="2">
    <source>
        <dbReference type="ARBA" id="ARBA00022840"/>
    </source>
</evidence>
<dbReference type="AlphaFoldDB" id="A0A1Y1IAR3"/>
<accession>A0A1Y1IAR3</accession>
<name>A0A1Y1IAR3_KLENI</name>
<dbReference type="GO" id="GO:0005524">
    <property type="term" value="F:ATP binding"/>
    <property type="evidence" value="ECO:0007669"/>
    <property type="project" value="UniProtKB-KW"/>
</dbReference>
<keyword evidence="4" id="KW-1185">Reference proteome</keyword>
<dbReference type="OMA" id="MGRCTSR"/>
<keyword evidence="2" id="KW-0067">ATP-binding</keyword>
<dbReference type="GO" id="GO:0140662">
    <property type="term" value="F:ATP-dependent protein folding chaperone"/>
    <property type="evidence" value="ECO:0007669"/>
    <property type="project" value="InterPro"/>
</dbReference>
<sequence length="587" mass="64901">MVEDARHALESVSLAPSPVVAAIDLGTTYSGFFYAYRRDPGNIYGEYNWPGQVEAIGRPYCKTSTTSLYQETSPGGGWKLLEIGYPAMLRHLDYLGPGQDTGEGRQVMLSRVKLYLASVEYARGGEGLQLPEGLTVRRVLSEYLAEMGAMAVKEIQAKLGAYIKKSDIQWCLTVPAIWDEPAKQEMRRIAEAAGLIGPGASPHPLLIVLEPEAAAVYCDKHMAAARGGIKRGDVFLIADVGGGTADLIVQEKMDRSLREVSRGSGDLCGGTYVDGAFLEFLGDRIPCLERFLDAHPRQMVLLMSWWEQQKRGFSGAGNPVVFDLPARLAAMWEKEDSEVFEDRDRLIISPAELRSIFDPTLDKILALIDAQLAASPKCDQLFLVGGFSQSPYLIKRVTDTFAHRVANIVTPPEPGTAICQGAVLFGLDPSIIAERTSRKTYGIKCDRPFEKGDPEEKKFLHEDHGCFYVRGSFHVFVRNGEQVPVDSKISHTFNPSRLDDTQSSVTLLTTDKRNPKFADDNGVEESFGFSIDLGIMPRGQRSFDVQMKFGATSIEVAAFRKGLDDDDDPVEVKVVRFEKRFANSRSY</sequence>
<dbReference type="InterPro" id="IPR043129">
    <property type="entry name" value="ATPase_NBD"/>
</dbReference>
<dbReference type="SUPFAM" id="SSF53067">
    <property type="entry name" value="Actin-like ATPase domain"/>
    <property type="match status" value="2"/>
</dbReference>
<dbReference type="Gene3D" id="3.90.640.10">
    <property type="entry name" value="Actin, Chain A, domain 4"/>
    <property type="match status" value="1"/>
</dbReference>
<dbReference type="Pfam" id="PF00012">
    <property type="entry name" value="HSP70"/>
    <property type="match status" value="1"/>
</dbReference>
<keyword evidence="1" id="KW-0547">Nucleotide-binding</keyword>
<evidence type="ECO:0000313" key="4">
    <source>
        <dbReference type="Proteomes" id="UP000054558"/>
    </source>
</evidence>
<dbReference type="PANTHER" id="PTHR14187:SF5">
    <property type="entry name" value="HEAT SHOCK 70 KDA PROTEIN 12A"/>
    <property type="match status" value="1"/>
</dbReference>
<dbReference type="EMBL" id="DF237243">
    <property type="protein sequence ID" value="GAQ86519.1"/>
    <property type="molecule type" value="Genomic_DNA"/>
</dbReference>
<gene>
    <name evidence="3" type="ORF">KFL_002940050</name>
</gene>
<protein>
    <submittedName>
        <fullName evidence="3">Molecular chaperones HSP70/HSC70</fullName>
    </submittedName>
</protein>
<dbReference type="STRING" id="105231.A0A1Y1IAR3"/>
<reference evidence="3 4" key="1">
    <citation type="journal article" date="2014" name="Nat. Commun.">
        <title>Klebsormidium flaccidum genome reveals primary factors for plant terrestrial adaptation.</title>
        <authorList>
            <person name="Hori K."/>
            <person name="Maruyama F."/>
            <person name="Fujisawa T."/>
            <person name="Togashi T."/>
            <person name="Yamamoto N."/>
            <person name="Seo M."/>
            <person name="Sato S."/>
            <person name="Yamada T."/>
            <person name="Mori H."/>
            <person name="Tajima N."/>
            <person name="Moriyama T."/>
            <person name="Ikeuchi M."/>
            <person name="Watanabe M."/>
            <person name="Wada H."/>
            <person name="Kobayashi K."/>
            <person name="Saito M."/>
            <person name="Masuda T."/>
            <person name="Sasaki-Sekimoto Y."/>
            <person name="Mashiguchi K."/>
            <person name="Awai K."/>
            <person name="Shimojima M."/>
            <person name="Masuda S."/>
            <person name="Iwai M."/>
            <person name="Nobusawa T."/>
            <person name="Narise T."/>
            <person name="Kondo S."/>
            <person name="Saito H."/>
            <person name="Sato R."/>
            <person name="Murakawa M."/>
            <person name="Ihara Y."/>
            <person name="Oshima-Yamada Y."/>
            <person name="Ohtaka K."/>
            <person name="Satoh M."/>
            <person name="Sonobe K."/>
            <person name="Ishii M."/>
            <person name="Ohtani R."/>
            <person name="Kanamori-Sato M."/>
            <person name="Honoki R."/>
            <person name="Miyazaki D."/>
            <person name="Mochizuki H."/>
            <person name="Umetsu J."/>
            <person name="Higashi K."/>
            <person name="Shibata D."/>
            <person name="Kamiya Y."/>
            <person name="Sato N."/>
            <person name="Nakamura Y."/>
            <person name="Tabata S."/>
            <person name="Ida S."/>
            <person name="Kurokawa K."/>
            <person name="Ohta H."/>
        </authorList>
    </citation>
    <scope>NUCLEOTIDE SEQUENCE [LARGE SCALE GENOMIC DNA]</scope>
    <source>
        <strain evidence="3 4">NIES-2285</strain>
    </source>
</reference>
<dbReference type="InterPro" id="IPR013126">
    <property type="entry name" value="Hsp_70_fam"/>
</dbReference>
<dbReference type="Proteomes" id="UP000054558">
    <property type="component" value="Unassembled WGS sequence"/>
</dbReference>
<dbReference type="InterPro" id="IPR018181">
    <property type="entry name" value="Heat_shock_70_CS"/>
</dbReference>
<organism evidence="3 4">
    <name type="scientific">Klebsormidium nitens</name>
    <name type="common">Green alga</name>
    <name type="synonym">Ulothrix nitens</name>
    <dbReference type="NCBI Taxonomy" id="105231"/>
    <lineage>
        <taxon>Eukaryota</taxon>
        <taxon>Viridiplantae</taxon>
        <taxon>Streptophyta</taxon>
        <taxon>Klebsormidiophyceae</taxon>
        <taxon>Klebsormidiales</taxon>
        <taxon>Klebsormidiaceae</taxon>
        <taxon>Klebsormidium</taxon>
    </lineage>
</organism>
<dbReference type="CDD" id="cd10229">
    <property type="entry name" value="ASKHA_NBD_HSP70_HSPA12"/>
    <property type="match status" value="1"/>
</dbReference>
<evidence type="ECO:0000313" key="3">
    <source>
        <dbReference type="EMBL" id="GAQ86519.1"/>
    </source>
</evidence>
<dbReference type="PANTHER" id="PTHR14187">
    <property type="entry name" value="ALPHA KINASE/ELONGATION FACTOR 2 KINASE"/>
    <property type="match status" value="1"/>
</dbReference>